<dbReference type="EMBL" id="JALNTZ010000002">
    <property type="protein sequence ID" value="KAJ3662555.1"/>
    <property type="molecule type" value="Genomic_DNA"/>
</dbReference>
<dbReference type="PANTHER" id="PTHR46888">
    <property type="entry name" value="ZINC KNUCKLE DOMAINCONTAINING PROTEIN-RELATED"/>
    <property type="match status" value="1"/>
</dbReference>
<keyword evidence="5" id="KW-1185">Reference proteome</keyword>
<dbReference type="SUPFAM" id="SSF50630">
    <property type="entry name" value="Acid proteases"/>
    <property type="match status" value="1"/>
</dbReference>
<dbReference type="Gene3D" id="4.10.60.10">
    <property type="entry name" value="Zinc finger, CCHC-type"/>
    <property type="match status" value="1"/>
</dbReference>
<reference evidence="4" key="1">
    <citation type="journal article" date="2023" name="G3 (Bethesda)">
        <title>Whole genome assemblies of Zophobas morio and Tenebrio molitor.</title>
        <authorList>
            <person name="Kaur S."/>
            <person name="Stinson S.A."/>
            <person name="diCenzo G.C."/>
        </authorList>
    </citation>
    <scope>NUCLEOTIDE SEQUENCE</scope>
    <source>
        <strain evidence="4">QUZm001</strain>
    </source>
</reference>
<dbReference type="GO" id="GO:0008270">
    <property type="term" value="F:zinc ion binding"/>
    <property type="evidence" value="ECO:0007669"/>
    <property type="project" value="UniProtKB-KW"/>
</dbReference>
<protein>
    <recommendedName>
        <fullName evidence="3">CCHC-type domain-containing protein</fullName>
    </recommendedName>
</protein>
<dbReference type="GO" id="GO:0003676">
    <property type="term" value="F:nucleic acid binding"/>
    <property type="evidence" value="ECO:0007669"/>
    <property type="project" value="InterPro"/>
</dbReference>
<comment type="caution">
    <text evidence="4">The sequence shown here is derived from an EMBL/GenBank/DDBJ whole genome shotgun (WGS) entry which is preliminary data.</text>
</comment>
<dbReference type="CDD" id="cd00303">
    <property type="entry name" value="retropepsin_like"/>
    <property type="match status" value="1"/>
</dbReference>
<keyword evidence="1" id="KW-0479">Metal-binding</keyword>
<dbReference type="Gene3D" id="2.40.70.10">
    <property type="entry name" value="Acid Proteases"/>
    <property type="match status" value="1"/>
</dbReference>
<dbReference type="Pfam" id="PF00098">
    <property type="entry name" value="zf-CCHC"/>
    <property type="match status" value="1"/>
</dbReference>
<evidence type="ECO:0000313" key="4">
    <source>
        <dbReference type="EMBL" id="KAJ3662555.1"/>
    </source>
</evidence>
<dbReference type="InterPro" id="IPR036875">
    <property type="entry name" value="Znf_CCHC_sf"/>
</dbReference>
<keyword evidence="1" id="KW-0862">Zinc</keyword>
<sequence length="349" mass="39907">MPDFSKTIGDFCGEKGPGEAKRWLEQITTSTTLHHWPDEFAYETAKNHLQGAARNWYEGRIREMPDWTSFRLAFERTFLIRQSKTELWSKMKERVQEKNENISAYFHEKVKLCKQLELPFEEVKEQVAIGLWSREASNFVLSKFHVDEDYLFQDLLQHERIEVARRNRVLSSSSGTSKAKTENAGVSRKTVVKNETSSRNGNRLPTRDKNGQVLCFKCRKYGHYARNCPDVTATSETAAVKIENNNVNHVEIGSPNLKYFKDVLVNGTQVQGYVDFGSQICAIQDKYVPLLGLVCDLRDRENIIGYGGAKIETLGAVKVEIKIDEVKAMTKVYVVPAECQRIPILIGQY</sequence>
<evidence type="ECO:0000313" key="5">
    <source>
        <dbReference type="Proteomes" id="UP001168821"/>
    </source>
</evidence>
<evidence type="ECO:0000259" key="3">
    <source>
        <dbReference type="PROSITE" id="PS50158"/>
    </source>
</evidence>
<feature type="region of interest" description="Disordered" evidence="2">
    <location>
        <begin position="172"/>
        <end position="204"/>
    </location>
</feature>
<dbReference type="SMART" id="SM00343">
    <property type="entry name" value="ZnF_C2HC"/>
    <property type="match status" value="1"/>
</dbReference>
<dbReference type="PROSITE" id="PS50158">
    <property type="entry name" value="ZF_CCHC"/>
    <property type="match status" value="1"/>
</dbReference>
<evidence type="ECO:0000256" key="1">
    <source>
        <dbReference type="PROSITE-ProRule" id="PRU00047"/>
    </source>
</evidence>
<gene>
    <name evidence="4" type="ORF">Zmor_006898</name>
</gene>
<proteinExistence type="predicted"/>
<dbReference type="PANTHER" id="PTHR46888:SF1">
    <property type="entry name" value="RIBONUCLEASE H"/>
    <property type="match status" value="1"/>
</dbReference>
<organism evidence="4 5">
    <name type="scientific">Zophobas morio</name>
    <dbReference type="NCBI Taxonomy" id="2755281"/>
    <lineage>
        <taxon>Eukaryota</taxon>
        <taxon>Metazoa</taxon>
        <taxon>Ecdysozoa</taxon>
        <taxon>Arthropoda</taxon>
        <taxon>Hexapoda</taxon>
        <taxon>Insecta</taxon>
        <taxon>Pterygota</taxon>
        <taxon>Neoptera</taxon>
        <taxon>Endopterygota</taxon>
        <taxon>Coleoptera</taxon>
        <taxon>Polyphaga</taxon>
        <taxon>Cucujiformia</taxon>
        <taxon>Tenebrionidae</taxon>
        <taxon>Zophobas</taxon>
    </lineage>
</organism>
<accession>A0AA38MLS2</accession>
<dbReference type="InterPro" id="IPR005162">
    <property type="entry name" value="Retrotrans_gag_dom"/>
</dbReference>
<keyword evidence="1" id="KW-0863">Zinc-finger</keyword>
<dbReference type="InterPro" id="IPR021109">
    <property type="entry name" value="Peptidase_aspartic_dom_sf"/>
</dbReference>
<dbReference type="Pfam" id="PF03732">
    <property type="entry name" value="Retrotrans_gag"/>
    <property type="match status" value="1"/>
</dbReference>
<dbReference type="InterPro" id="IPR001878">
    <property type="entry name" value="Znf_CCHC"/>
</dbReference>
<feature type="domain" description="CCHC-type" evidence="3">
    <location>
        <begin position="215"/>
        <end position="230"/>
    </location>
</feature>
<dbReference type="AlphaFoldDB" id="A0AA38MLS2"/>
<dbReference type="Proteomes" id="UP001168821">
    <property type="component" value="Unassembled WGS sequence"/>
</dbReference>
<name>A0AA38MLS2_9CUCU</name>
<feature type="compositionally biased region" description="Polar residues" evidence="2">
    <location>
        <begin position="193"/>
        <end position="203"/>
    </location>
</feature>
<evidence type="ECO:0000256" key="2">
    <source>
        <dbReference type="SAM" id="MobiDB-lite"/>
    </source>
</evidence>
<dbReference type="SUPFAM" id="SSF57756">
    <property type="entry name" value="Retrovirus zinc finger-like domains"/>
    <property type="match status" value="1"/>
</dbReference>